<sequence>MRSECNIFLRIVSAPWKVQCVARDETNKSIPLLILTKSGLRMWAAEQLGFSCLFGETAGSELSHALNLHLAWLCLRPVGDGSNLTFCVRSTWTGVGQIALWHLGLLQGCRGACHLPALSAIWPSWQW</sequence>
<reference evidence="1 2" key="1">
    <citation type="journal article" date="2020" name="Nature">
        <title>Six reference-quality genomes reveal evolution of bat adaptations.</title>
        <authorList>
            <person name="Jebb D."/>
            <person name="Huang Z."/>
            <person name="Pippel M."/>
            <person name="Hughes G.M."/>
            <person name="Lavrichenko K."/>
            <person name="Devanna P."/>
            <person name="Winkler S."/>
            <person name="Jermiin L.S."/>
            <person name="Skirmuntt E.C."/>
            <person name="Katzourakis A."/>
            <person name="Burkitt-Gray L."/>
            <person name="Ray D.A."/>
            <person name="Sullivan K.A.M."/>
            <person name="Roscito J.G."/>
            <person name="Kirilenko B.M."/>
            <person name="Davalos L.M."/>
            <person name="Corthals A.P."/>
            <person name="Power M.L."/>
            <person name="Jones G."/>
            <person name="Ransome R.D."/>
            <person name="Dechmann D.K.N."/>
            <person name="Locatelli A.G."/>
            <person name="Puechmaille S.J."/>
            <person name="Fedrigo O."/>
            <person name="Jarvis E.D."/>
            <person name="Hiller M."/>
            <person name="Vernes S.C."/>
            <person name="Myers E.W."/>
            <person name="Teeling E.C."/>
        </authorList>
    </citation>
    <scope>NUCLEOTIDE SEQUENCE [LARGE SCALE GENOMIC DNA]</scope>
    <source>
        <strain evidence="1">MRouAeg1</strain>
        <tissue evidence="1">Muscle</tissue>
    </source>
</reference>
<organism evidence="1 2">
    <name type="scientific">Rousettus aegyptiacus</name>
    <name type="common">Egyptian fruit bat</name>
    <name type="synonym">Pteropus aegyptiacus</name>
    <dbReference type="NCBI Taxonomy" id="9407"/>
    <lineage>
        <taxon>Eukaryota</taxon>
        <taxon>Metazoa</taxon>
        <taxon>Chordata</taxon>
        <taxon>Craniata</taxon>
        <taxon>Vertebrata</taxon>
        <taxon>Euteleostomi</taxon>
        <taxon>Mammalia</taxon>
        <taxon>Eutheria</taxon>
        <taxon>Laurasiatheria</taxon>
        <taxon>Chiroptera</taxon>
        <taxon>Yinpterochiroptera</taxon>
        <taxon>Pteropodoidea</taxon>
        <taxon>Pteropodidae</taxon>
        <taxon>Rousettinae</taxon>
        <taxon>Rousettus</taxon>
    </lineage>
</organism>
<comment type="caution">
    <text evidence="1">The sequence shown here is derived from an EMBL/GenBank/DDBJ whole genome shotgun (WGS) entry which is preliminary data.</text>
</comment>
<gene>
    <name evidence="1" type="ORF">HJG63_009873</name>
</gene>
<keyword evidence="2" id="KW-1185">Reference proteome</keyword>
<name>A0A7J8BFG1_ROUAE</name>
<accession>A0A7J8BFG1</accession>
<evidence type="ECO:0000313" key="1">
    <source>
        <dbReference type="EMBL" id="KAF6397231.1"/>
    </source>
</evidence>
<protein>
    <submittedName>
        <fullName evidence="1">Uncharacterized protein</fullName>
    </submittedName>
</protein>
<dbReference type="Proteomes" id="UP000593571">
    <property type="component" value="Unassembled WGS sequence"/>
</dbReference>
<evidence type="ECO:0000313" key="2">
    <source>
        <dbReference type="Proteomes" id="UP000593571"/>
    </source>
</evidence>
<proteinExistence type="predicted"/>
<dbReference type="EMBL" id="JACASE010000017">
    <property type="protein sequence ID" value="KAF6397231.1"/>
    <property type="molecule type" value="Genomic_DNA"/>
</dbReference>
<dbReference type="AlphaFoldDB" id="A0A7J8BFG1"/>